<gene>
    <name evidence="2" type="ORF">J1N35_021296</name>
</gene>
<feature type="compositionally biased region" description="Basic and acidic residues" evidence="1">
    <location>
        <begin position="1"/>
        <end position="11"/>
    </location>
</feature>
<feature type="compositionally biased region" description="Pro residues" evidence="1">
    <location>
        <begin position="123"/>
        <end position="140"/>
    </location>
</feature>
<keyword evidence="3" id="KW-1185">Reference proteome</keyword>
<accession>A0A9D4A1U1</accession>
<comment type="caution">
    <text evidence="2">The sequence shown here is derived from an EMBL/GenBank/DDBJ whole genome shotgun (WGS) entry which is preliminary data.</text>
</comment>
<feature type="compositionally biased region" description="Polar residues" evidence="1">
    <location>
        <begin position="152"/>
        <end position="161"/>
    </location>
</feature>
<proteinExistence type="predicted"/>
<dbReference type="EMBL" id="JAIQCV010000007">
    <property type="protein sequence ID" value="KAH1081535.1"/>
    <property type="molecule type" value="Genomic_DNA"/>
</dbReference>
<feature type="compositionally biased region" description="Pro residues" evidence="1">
    <location>
        <begin position="52"/>
        <end position="89"/>
    </location>
</feature>
<reference evidence="2 3" key="1">
    <citation type="journal article" date="2021" name="Plant Biotechnol. J.">
        <title>Multi-omics assisted identification of the key and species-specific regulatory components of drought-tolerant mechanisms in Gossypium stocksii.</title>
        <authorList>
            <person name="Yu D."/>
            <person name="Ke L."/>
            <person name="Zhang D."/>
            <person name="Wu Y."/>
            <person name="Sun Y."/>
            <person name="Mei J."/>
            <person name="Sun J."/>
            <person name="Sun Y."/>
        </authorList>
    </citation>
    <scope>NUCLEOTIDE SEQUENCE [LARGE SCALE GENOMIC DNA]</scope>
    <source>
        <strain evidence="3">cv. E1</strain>
        <tissue evidence="2">Leaf</tissue>
    </source>
</reference>
<dbReference type="AlphaFoldDB" id="A0A9D4A1U1"/>
<evidence type="ECO:0000313" key="2">
    <source>
        <dbReference type="EMBL" id="KAH1081535.1"/>
    </source>
</evidence>
<feature type="compositionally biased region" description="Polar residues" evidence="1">
    <location>
        <begin position="197"/>
        <end position="206"/>
    </location>
</feature>
<feature type="compositionally biased region" description="Basic and acidic residues" evidence="1">
    <location>
        <begin position="252"/>
        <end position="275"/>
    </location>
</feature>
<dbReference type="Proteomes" id="UP000828251">
    <property type="component" value="Unassembled WGS sequence"/>
</dbReference>
<protein>
    <submittedName>
        <fullName evidence="2">Uncharacterized protein</fullName>
    </submittedName>
</protein>
<evidence type="ECO:0000256" key="1">
    <source>
        <dbReference type="SAM" id="MobiDB-lite"/>
    </source>
</evidence>
<evidence type="ECO:0000313" key="3">
    <source>
        <dbReference type="Proteomes" id="UP000828251"/>
    </source>
</evidence>
<sequence length="301" mass="32580">MDGGGRGRDGVSDSENEPIEGSTSTTATQNTSVVIGQEHQPEQNRFSLHNYSPPPPPSSPPPSSWHPPPSSPPPVRRTPSYPPPRPPPRTSLRSCTPPPPPRRPLTVTNVSFSRPTDPLRARIPPPPGFSFPTPRPPLRQPSPALAARPFLTFTSQSQGMAESSVPLELNPSGSATPSHAKPLRQPSPALAARPFLTCTSQSQGMAESSVALELNPSGSATPSHAKPDPGRRNWLKIITKRKRSEESNDGNNEERSGIVIRDKQPPSRDRCKEDQQGNPDDPDSDKDDSLPRMDIYQGIVD</sequence>
<feature type="region of interest" description="Disordered" evidence="1">
    <location>
        <begin position="1"/>
        <end position="301"/>
    </location>
</feature>
<feature type="compositionally biased region" description="Polar residues" evidence="1">
    <location>
        <begin position="21"/>
        <end position="34"/>
    </location>
</feature>
<dbReference type="OrthoDB" id="1001382at2759"/>
<organism evidence="2 3">
    <name type="scientific">Gossypium stocksii</name>
    <dbReference type="NCBI Taxonomy" id="47602"/>
    <lineage>
        <taxon>Eukaryota</taxon>
        <taxon>Viridiplantae</taxon>
        <taxon>Streptophyta</taxon>
        <taxon>Embryophyta</taxon>
        <taxon>Tracheophyta</taxon>
        <taxon>Spermatophyta</taxon>
        <taxon>Magnoliopsida</taxon>
        <taxon>eudicotyledons</taxon>
        <taxon>Gunneridae</taxon>
        <taxon>Pentapetalae</taxon>
        <taxon>rosids</taxon>
        <taxon>malvids</taxon>
        <taxon>Malvales</taxon>
        <taxon>Malvaceae</taxon>
        <taxon>Malvoideae</taxon>
        <taxon>Gossypium</taxon>
    </lineage>
</organism>
<name>A0A9D4A1U1_9ROSI</name>